<organism evidence="4 5">
    <name type="scientific">Viridothelium virens</name>
    <name type="common">Speckled blister lichen</name>
    <name type="synonym">Trypethelium virens</name>
    <dbReference type="NCBI Taxonomy" id="1048519"/>
    <lineage>
        <taxon>Eukaryota</taxon>
        <taxon>Fungi</taxon>
        <taxon>Dikarya</taxon>
        <taxon>Ascomycota</taxon>
        <taxon>Pezizomycotina</taxon>
        <taxon>Dothideomycetes</taxon>
        <taxon>Dothideomycetes incertae sedis</taxon>
        <taxon>Trypetheliales</taxon>
        <taxon>Trypetheliaceae</taxon>
        <taxon>Viridothelium</taxon>
    </lineage>
</organism>
<dbReference type="SMART" id="SM00717">
    <property type="entry name" value="SANT"/>
    <property type="match status" value="1"/>
</dbReference>
<feature type="region of interest" description="Disordered" evidence="1">
    <location>
        <begin position="254"/>
        <end position="289"/>
    </location>
</feature>
<sequence>MRAFASFRLRSVHIPSHHRRYSDLQEMYLIQSRSAVDRRRICLPAAANLVYRNLVLRALPCYHCLPCLRLQAGVCPHCGVGMGPVIRICRRFAVFFPLKPNCIFLVLHYCATFLLHPVETHYTHNIHLSVHCFVEPQSEPLSVSWNMPKEPRASSATPSSRRAPSIGPAPRTASTTWTAEEDEILMKERAHGSNWGPISAKHFPNKTPNACRKRHERLMERRRDEDWDELKLEHLATQYMDVRREMWGMLANRLVHGKRRQKPATPRPPRGKTPKRHRSPLKHAPRLRLRRAHPSPLLLLQQHPHPPPLLQLLAPPSPTLRPPPPLARLPPRRLRHRALSLRPRHLRRVLPADHALRPRRLGFLRHPLHPLFLVRQQLPGLPQTLRHDAPAVDSTRWRWRWGWGHAAGAAADSDAGPEPGAGAAREGGECGVGWGDVDSAAGAES</sequence>
<evidence type="ECO:0000313" key="4">
    <source>
        <dbReference type="EMBL" id="KAF2232912.1"/>
    </source>
</evidence>
<dbReference type="AlphaFoldDB" id="A0A6A6H4I3"/>
<evidence type="ECO:0000259" key="2">
    <source>
        <dbReference type="PROSITE" id="PS50090"/>
    </source>
</evidence>
<dbReference type="EMBL" id="ML991811">
    <property type="protein sequence ID" value="KAF2232912.1"/>
    <property type="molecule type" value="Genomic_DNA"/>
</dbReference>
<evidence type="ECO:0000259" key="3">
    <source>
        <dbReference type="PROSITE" id="PS51294"/>
    </source>
</evidence>
<feature type="domain" description="HTH myb-type" evidence="3">
    <location>
        <begin position="169"/>
        <end position="223"/>
    </location>
</feature>
<protein>
    <submittedName>
        <fullName evidence="4">Uncharacterized protein</fullName>
    </submittedName>
</protein>
<dbReference type="InterPro" id="IPR009057">
    <property type="entry name" value="Homeodomain-like_sf"/>
</dbReference>
<evidence type="ECO:0000313" key="5">
    <source>
        <dbReference type="Proteomes" id="UP000800092"/>
    </source>
</evidence>
<feature type="domain" description="Myb-like" evidence="2">
    <location>
        <begin position="169"/>
        <end position="219"/>
    </location>
</feature>
<gene>
    <name evidence="4" type="ORF">EV356DRAFT_233180</name>
</gene>
<reference evidence="4" key="1">
    <citation type="journal article" date="2020" name="Stud. Mycol.">
        <title>101 Dothideomycetes genomes: a test case for predicting lifestyles and emergence of pathogens.</title>
        <authorList>
            <person name="Haridas S."/>
            <person name="Albert R."/>
            <person name="Binder M."/>
            <person name="Bloem J."/>
            <person name="Labutti K."/>
            <person name="Salamov A."/>
            <person name="Andreopoulos B."/>
            <person name="Baker S."/>
            <person name="Barry K."/>
            <person name="Bills G."/>
            <person name="Bluhm B."/>
            <person name="Cannon C."/>
            <person name="Castanera R."/>
            <person name="Culley D."/>
            <person name="Daum C."/>
            <person name="Ezra D."/>
            <person name="Gonzalez J."/>
            <person name="Henrissat B."/>
            <person name="Kuo A."/>
            <person name="Liang C."/>
            <person name="Lipzen A."/>
            <person name="Lutzoni F."/>
            <person name="Magnuson J."/>
            <person name="Mondo S."/>
            <person name="Nolan M."/>
            <person name="Ohm R."/>
            <person name="Pangilinan J."/>
            <person name="Park H.-J."/>
            <person name="Ramirez L."/>
            <person name="Alfaro M."/>
            <person name="Sun H."/>
            <person name="Tritt A."/>
            <person name="Yoshinaga Y."/>
            <person name="Zwiers L.-H."/>
            <person name="Turgeon B."/>
            <person name="Goodwin S."/>
            <person name="Spatafora J."/>
            <person name="Crous P."/>
            <person name="Grigoriev I."/>
        </authorList>
    </citation>
    <scope>NUCLEOTIDE SEQUENCE</scope>
    <source>
        <strain evidence="4">Tuck. ex Michener</strain>
    </source>
</reference>
<dbReference type="OrthoDB" id="4151352at2759"/>
<dbReference type="PROSITE" id="PS51294">
    <property type="entry name" value="HTH_MYB"/>
    <property type="match status" value="1"/>
</dbReference>
<feature type="region of interest" description="Disordered" evidence="1">
    <location>
        <begin position="408"/>
        <end position="445"/>
    </location>
</feature>
<accession>A0A6A6H4I3</accession>
<dbReference type="Proteomes" id="UP000800092">
    <property type="component" value="Unassembled WGS sequence"/>
</dbReference>
<dbReference type="InterPro" id="IPR001005">
    <property type="entry name" value="SANT/Myb"/>
</dbReference>
<dbReference type="CDD" id="cd00167">
    <property type="entry name" value="SANT"/>
    <property type="match status" value="1"/>
</dbReference>
<feature type="compositionally biased region" description="Low complexity" evidence="1">
    <location>
        <begin position="153"/>
        <end position="165"/>
    </location>
</feature>
<dbReference type="Gene3D" id="1.10.10.60">
    <property type="entry name" value="Homeodomain-like"/>
    <property type="match status" value="1"/>
</dbReference>
<proteinExistence type="predicted"/>
<feature type="region of interest" description="Disordered" evidence="1">
    <location>
        <begin position="144"/>
        <end position="178"/>
    </location>
</feature>
<feature type="compositionally biased region" description="Basic residues" evidence="1">
    <location>
        <begin position="269"/>
        <end position="289"/>
    </location>
</feature>
<keyword evidence="5" id="KW-1185">Reference proteome</keyword>
<dbReference type="PROSITE" id="PS50090">
    <property type="entry name" value="MYB_LIKE"/>
    <property type="match status" value="1"/>
</dbReference>
<dbReference type="Pfam" id="PF00249">
    <property type="entry name" value="Myb_DNA-binding"/>
    <property type="match status" value="1"/>
</dbReference>
<evidence type="ECO:0000256" key="1">
    <source>
        <dbReference type="SAM" id="MobiDB-lite"/>
    </source>
</evidence>
<dbReference type="InterPro" id="IPR017930">
    <property type="entry name" value="Myb_dom"/>
</dbReference>
<dbReference type="SUPFAM" id="SSF46689">
    <property type="entry name" value="Homeodomain-like"/>
    <property type="match status" value="1"/>
</dbReference>
<name>A0A6A6H4I3_VIRVR</name>
<feature type="compositionally biased region" description="Low complexity" evidence="1">
    <location>
        <begin position="408"/>
        <end position="424"/>
    </location>
</feature>